<comment type="subunit">
    <text evidence="4">AMPK is a heterotrimer of an alpha catalytic subunit (PRKAA1 or PRKAA2), a beta (PRKAB1 or PRKAB2) and a gamma non-catalytic subunits (PRKAG1, PRKAG2 or PRKAG3). Interacts with FNIP1 and FNIP2.</text>
</comment>
<evidence type="ECO:0000256" key="1">
    <source>
        <dbReference type="ARBA" id="ARBA00006750"/>
    </source>
</evidence>
<organism evidence="8 9">
    <name type="scientific">Oedothorax gibbosus</name>
    <dbReference type="NCBI Taxonomy" id="931172"/>
    <lineage>
        <taxon>Eukaryota</taxon>
        <taxon>Metazoa</taxon>
        <taxon>Ecdysozoa</taxon>
        <taxon>Arthropoda</taxon>
        <taxon>Chelicerata</taxon>
        <taxon>Arachnida</taxon>
        <taxon>Araneae</taxon>
        <taxon>Araneomorphae</taxon>
        <taxon>Entelegynae</taxon>
        <taxon>Araneoidea</taxon>
        <taxon>Linyphiidae</taxon>
        <taxon>Erigoninae</taxon>
        <taxon>Oedothorax</taxon>
    </lineage>
</organism>
<feature type="region of interest" description="Disordered" evidence="6">
    <location>
        <begin position="30"/>
        <end position="59"/>
    </location>
</feature>
<evidence type="ECO:0000313" key="8">
    <source>
        <dbReference type="EMBL" id="KAG8182889.1"/>
    </source>
</evidence>
<dbReference type="Gene3D" id="3.10.580.10">
    <property type="entry name" value="CBS-domain"/>
    <property type="match status" value="2"/>
</dbReference>
<feature type="compositionally biased region" description="Basic and acidic residues" evidence="6">
    <location>
        <begin position="410"/>
        <end position="424"/>
    </location>
</feature>
<dbReference type="CDD" id="cd04618">
    <property type="entry name" value="CBS_euAMPK_gamma-like_repeat1"/>
    <property type="match status" value="1"/>
</dbReference>
<feature type="compositionally biased region" description="Basic and acidic residues" evidence="6">
    <location>
        <begin position="39"/>
        <end position="59"/>
    </location>
</feature>
<comment type="similarity">
    <text evidence="1">Belongs to the 5'-AMP-activated protein kinase gamma subunit family.</text>
</comment>
<protein>
    <recommendedName>
        <fullName evidence="7">CBS domain-containing protein</fullName>
    </recommendedName>
</protein>
<comment type="caution">
    <text evidence="8">The sequence shown here is derived from an EMBL/GenBank/DDBJ whole genome shotgun (WGS) entry which is preliminary data.</text>
</comment>
<dbReference type="AlphaFoldDB" id="A0AAV6UGJ3"/>
<dbReference type="InterPro" id="IPR000644">
    <property type="entry name" value="CBS_dom"/>
</dbReference>
<name>A0AAV6UGJ3_9ARAC</name>
<dbReference type="InterPro" id="IPR050511">
    <property type="entry name" value="AMPK_gamma/SDS23_families"/>
</dbReference>
<dbReference type="GO" id="GO:0031588">
    <property type="term" value="C:nucleotide-activated protein kinase complex"/>
    <property type="evidence" value="ECO:0007669"/>
    <property type="project" value="TreeGrafter"/>
</dbReference>
<feature type="domain" description="CBS" evidence="7">
    <location>
        <begin position="281"/>
        <end position="343"/>
    </location>
</feature>
<dbReference type="SUPFAM" id="SSF54631">
    <property type="entry name" value="CBS-domain pair"/>
    <property type="match status" value="2"/>
</dbReference>
<dbReference type="InterPro" id="IPR046342">
    <property type="entry name" value="CBS_dom_sf"/>
</dbReference>
<keyword evidence="2" id="KW-0677">Repeat</keyword>
<dbReference type="CDD" id="cd04641">
    <property type="entry name" value="CBS_euAMPK_gamma-like_repeat2"/>
    <property type="match status" value="1"/>
</dbReference>
<feature type="compositionally biased region" description="Acidic residues" evidence="6">
    <location>
        <begin position="426"/>
        <end position="440"/>
    </location>
</feature>
<keyword evidence="9" id="KW-1185">Reference proteome</keyword>
<evidence type="ECO:0000313" key="9">
    <source>
        <dbReference type="Proteomes" id="UP000827092"/>
    </source>
</evidence>
<feature type="domain" description="CBS" evidence="7">
    <location>
        <begin position="208"/>
        <end position="270"/>
    </location>
</feature>
<feature type="domain" description="CBS" evidence="7">
    <location>
        <begin position="355"/>
        <end position="412"/>
    </location>
</feature>
<evidence type="ECO:0000256" key="5">
    <source>
        <dbReference type="PROSITE-ProRule" id="PRU00703"/>
    </source>
</evidence>
<feature type="region of interest" description="Disordered" evidence="6">
    <location>
        <begin position="410"/>
        <end position="440"/>
    </location>
</feature>
<dbReference type="GO" id="GO:0016208">
    <property type="term" value="F:AMP binding"/>
    <property type="evidence" value="ECO:0007669"/>
    <property type="project" value="TreeGrafter"/>
</dbReference>
<keyword evidence="3 5" id="KW-0129">CBS domain</keyword>
<gene>
    <name evidence="8" type="ORF">JTE90_004255</name>
</gene>
<dbReference type="Proteomes" id="UP000827092">
    <property type="component" value="Unassembled WGS sequence"/>
</dbReference>
<dbReference type="PANTHER" id="PTHR13780:SF35">
    <property type="entry name" value="LD22662P"/>
    <property type="match status" value="1"/>
</dbReference>
<dbReference type="GO" id="GO:0005737">
    <property type="term" value="C:cytoplasm"/>
    <property type="evidence" value="ECO:0007669"/>
    <property type="project" value="TreeGrafter"/>
</dbReference>
<dbReference type="PANTHER" id="PTHR13780">
    <property type="entry name" value="AMP-ACTIVATED PROTEIN KINASE, GAMMA REGULATORY SUBUNIT"/>
    <property type="match status" value="1"/>
</dbReference>
<dbReference type="EMBL" id="JAFNEN010000442">
    <property type="protein sequence ID" value="KAG8182889.1"/>
    <property type="molecule type" value="Genomic_DNA"/>
</dbReference>
<evidence type="ECO:0000256" key="3">
    <source>
        <dbReference type="ARBA" id="ARBA00023122"/>
    </source>
</evidence>
<dbReference type="GO" id="GO:0005634">
    <property type="term" value="C:nucleus"/>
    <property type="evidence" value="ECO:0007669"/>
    <property type="project" value="TreeGrafter"/>
</dbReference>
<dbReference type="GO" id="GO:0019901">
    <property type="term" value="F:protein kinase binding"/>
    <property type="evidence" value="ECO:0007669"/>
    <property type="project" value="TreeGrafter"/>
</dbReference>
<dbReference type="GO" id="GO:0019887">
    <property type="term" value="F:protein kinase regulator activity"/>
    <property type="evidence" value="ECO:0007669"/>
    <property type="project" value="TreeGrafter"/>
</dbReference>
<evidence type="ECO:0000256" key="2">
    <source>
        <dbReference type="ARBA" id="ARBA00022737"/>
    </source>
</evidence>
<reference evidence="8 9" key="1">
    <citation type="journal article" date="2022" name="Nat. Ecol. Evol.">
        <title>A masculinizing supergene underlies an exaggerated male reproductive morph in a spider.</title>
        <authorList>
            <person name="Hendrickx F."/>
            <person name="De Corte Z."/>
            <person name="Sonet G."/>
            <person name="Van Belleghem S.M."/>
            <person name="Kostlbacher S."/>
            <person name="Vangestel C."/>
        </authorList>
    </citation>
    <scope>NUCLEOTIDE SEQUENCE [LARGE SCALE GENOMIC DNA]</scope>
    <source>
        <strain evidence="8">W744_W776</strain>
    </source>
</reference>
<evidence type="ECO:0000256" key="4">
    <source>
        <dbReference type="ARBA" id="ARBA00025878"/>
    </source>
</evidence>
<accession>A0AAV6UGJ3</accession>
<evidence type="ECO:0000256" key="6">
    <source>
        <dbReference type="SAM" id="MobiDB-lite"/>
    </source>
</evidence>
<evidence type="ECO:0000259" key="7">
    <source>
        <dbReference type="PROSITE" id="PS51371"/>
    </source>
</evidence>
<dbReference type="PROSITE" id="PS51371">
    <property type="entry name" value="CBS"/>
    <property type="match status" value="3"/>
</dbReference>
<proteinExistence type="inferred from homology"/>
<sequence>MASNNLPGFMKPPPMSFLSSKMSEKGKLFKLHLRRRHTSGTDDRASRSKERKGALLRRHSIDPDRRRALQAAAGKSTDDHHTSLIHRGVPLQADPLKDKIDIEDLGENENLVYVKFFKCYRCYDLIPVSAKLVIFDTQLLVKKAFFALVHNGVRAAPLWDSNSRSFVGMLTITDFINILRTYYKSPFVQMEELEEHKLETWRNVLKEKSKPLVSIGPDASLLDAIKALIQNKVHRLPVIDPFANNVLYVITHKRILKFLHLYYNELPHPSYLSNTLGELNIGTYSEIATVKTSTPVITALNEFVERRVSALPVVDDNDKVVDIYAKFDVINLAAEKTYNNLDITVKKALEHRSQYFEGVLKCTLDDTFSTVLQRIVKAEVHRLVVVDNEDHVVGMISLSDILNYLVLRHTEEPKPDGSPKKTTEDQLNEEPEESAEAPNE</sequence>
<dbReference type="SMART" id="SM00116">
    <property type="entry name" value="CBS"/>
    <property type="match status" value="4"/>
</dbReference>
<dbReference type="Pfam" id="PF00571">
    <property type="entry name" value="CBS"/>
    <property type="match status" value="3"/>
</dbReference>